<evidence type="ECO:0000313" key="6">
    <source>
        <dbReference type="Proteomes" id="UP000489600"/>
    </source>
</evidence>
<dbReference type="Proteomes" id="UP000489600">
    <property type="component" value="Unassembled WGS sequence"/>
</dbReference>
<evidence type="ECO:0000256" key="2">
    <source>
        <dbReference type="ARBA" id="ARBA00022538"/>
    </source>
</evidence>
<comment type="caution">
    <text evidence="5">The sequence shown here is derived from an EMBL/GenBank/DDBJ whole genome shotgun (WGS) entry which is preliminary data.</text>
</comment>
<keyword evidence="4" id="KW-0406">Ion transport</keyword>
<evidence type="ECO:0000313" key="5">
    <source>
        <dbReference type="EMBL" id="VVB15403.1"/>
    </source>
</evidence>
<accession>A0A565CNV2</accession>
<dbReference type="AlphaFoldDB" id="A0A565CNV2"/>
<gene>
    <name evidence="5" type="ORF">ANE_LOCUS25847</name>
</gene>
<dbReference type="EMBL" id="CABITT030000008">
    <property type="protein sequence ID" value="VVB15403.1"/>
    <property type="molecule type" value="Genomic_DNA"/>
</dbReference>
<name>A0A565CNV2_9BRAS</name>
<proteinExistence type="predicted"/>
<dbReference type="PANTHER" id="PTHR32468">
    <property type="entry name" value="CATION/H + ANTIPORTER"/>
    <property type="match status" value="1"/>
</dbReference>
<reference evidence="5" key="1">
    <citation type="submission" date="2019-07" db="EMBL/GenBank/DDBJ databases">
        <authorList>
            <person name="Dittberner H."/>
        </authorList>
    </citation>
    <scope>NUCLEOTIDE SEQUENCE [LARGE SCALE GENOMIC DNA]</scope>
</reference>
<evidence type="ECO:0008006" key="7">
    <source>
        <dbReference type="Google" id="ProtNLM"/>
    </source>
</evidence>
<dbReference type="GO" id="GO:0006813">
    <property type="term" value="P:potassium ion transport"/>
    <property type="evidence" value="ECO:0007669"/>
    <property type="project" value="UniProtKB-KW"/>
</dbReference>
<evidence type="ECO:0000256" key="1">
    <source>
        <dbReference type="ARBA" id="ARBA00022448"/>
    </source>
</evidence>
<evidence type="ECO:0000256" key="4">
    <source>
        <dbReference type="ARBA" id="ARBA00023065"/>
    </source>
</evidence>
<dbReference type="OrthoDB" id="1938353at2759"/>
<dbReference type="PANTHER" id="PTHR32468:SF152">
    <property type="entry name" value="CATION_H(+) ANTIPORTER 12"/>
    <property type="match status" value="1"/>
</dbReference>
<dbReference type="GO" id="GO:0098662">
    <property type="term" value="P:inorganic cation transmembrane transport"/>
    <property type="evidence" value="ECO:0007669"/>
    <property type="project" value="TreeGrafter"/>
</dbReference>
<keyword evidence="6" id="KW-1185">Reference proteome</keyword>
<keyword evidence="1" id="KW-0813">Transport</keyword>
<dbReference type="GO" id="GO:0006885">
    <property type="term" value="P:regulation of pH"/>
    <property type="evidence" value="ECO:0007669"/>
    <property type="project" value="TreeGrafter"/>
</dbReference>
<protein>
    <recommendedName>
        <fullName evidence="7">Cation/H+ exchanger domain-containing protein</fullName>
    </recommendedName>
</protein>
<keyword evidence="3" id="KW-0630">Potassium</keyword>
<dbReference type="GO" id="GO:0012505">
    <property type="term" value="C:endomembrane system"/>
    <property type="evidence" value="ECO:0007669"/>
    <property type="project" value="TreeGrafter"/>
</dbReference>
<organism evidence="5 6">
    <name type="scientific">Arabis nemorensis</name>
    <dbReference type="NCBI Taxonomy" id="586526"/>
    <lineage>
        <taxon>Eukaryota</taxon>
        <taxon>Viridiplantae</taxon>
        <taxon>Streptophyta</taxon>
        <taxon>Embryophyta</taxon>
        <taxon>Tracheophyta</taxon>
        <taxon>Spermatophyta</taxon>
        <taxon>Magnoliopsida</taxon>
        <taxon>eudicotyledons</taxon>
        <taxon>Gunneridae</taxon>
        <taxon>Pentapetalae</taxon>
        <taxon>rosids</taxon>
        <taxon>malvids</taxon>
        <taxon>Brassicales</taxon>
        <taxon>Brassicaceae</taxon>
        <taxon>Arabideae</taxon>
        <taxon>Arabis</taxon>
    </lineage>
</organism>
<dbReference type="InterPro" id="IPR050794">
    <property type="entry name" value="CPA2_transporter"/>
</dbReference>
<sequence>MKYLLGPFMIGLIIPEGPPLGSALEAKYYDLTMNVLLPISIAFSTMRCDVLKIIYEFDDIRYNMFLMALTLVLKLAAGTGPCVTPVFRGLAAAD</sequence>
<keyword evidence="2" id="KW-0633">Potassium transport</keyword>
<evidence type="ECO:0000256" key="3">
    <source>
        <dbReference type="ARBA" id="ARBA00022958"/>
    </source>
</evidence>